<dbReference type="GO" id="GO:0003676">
    <property type="term" value="F:nucleic acid binding"/>
    <property type="evidence" value="ECO:0007669"/>
    <property type="project" value="InterPro"/>
</dbReference>
<evidence type="ECO:0000313" key="14">
    <source>
        <dbReference type="Proteomes" id="UP000789572"/>
    </source>
</evidence>
<evidence type="ECO:0000256" key="5">
    <source>
        <dbReference type="ARBA" id="ARBA00022722"/>
    </source>
</evidence>
<keyword evidence="6" id="KW-0479">Metal-binding</keyword>
<sequence length="816" mass="93435">MNRLFLLILCIFSILFPVNGWNVESLFDDIRNRDIPVNNFTAKDHLVGNLPYADNEIPIKESYAGYIKVRTFERGQAREDAGLFYWFFPAQEPETDNPPLIIWLQGGPGSSSMIGLFYEMGPLRVMPNLTLTRHEYTWNKKYSMLFIDQPVGTGWSYVGQDEHANGEANEQTELDDEDASRLNRNDEMSSQKIIGMGGGKRATKSKTGEDIIGGYVNGYVTDQKSVAKDLLVFMDEFYSKYPEQRNADLYITGESYAGKYVPSFAYAIHLYNKKMKGDGSYNKIIPLAGVAVGNGLTDPESQVKIHGQHAYQLGLISSDDSYVLFRYAAQTIAQIKRRDFIGAVNTRNKLFQYFANVTGHVNIYDVRKLDVQNDWSLMETIMQSKHMKQALNVGHRTYFKDTHVIRLLQACFGDIMKSAANLFPTLIKHYKVLLYQGNMDFRDGVSGNTEWLYNLKFDGAKEFRKKPRKIWRLNGHVVGYVVNHMNLTRAIILNAGHLVPKDQPSFRSSLVYMHGGSSVGRFQALFMYADLDIETRRAVQSLLPEEAQGNLSYIAPWADSVRMVPKYRFSARLHYVSSKNDYPPKKCAIEFVKGHPDVLNAISNYTHRLDPNTDLNYAQRAEALKFLVHFIGDLHQPLHRKSGGITLFEGRKATLHSIWDSRILLKRINELQQNAGNVSDYYYDEESVDRKFYEPYVNHIITMMSKTWRLQKKSWVECAQEKLVQSSAELDQLPVQDDDMDMNAPIPPMSPTACAFYWSQYINQLNCDFVWDGFENGMELGEGDYYDRICESHLMEKLLGMAGYRMAAVLNALFVY</sequence>
<dbReference type="EMBL" id="CAJVPJ010000315">
    <property type="protein sequence ID" value="CAG8510515.1"/>
    <property type="molecule type" value="Genomic_DNA"/>
</dbReference>
<dbReference type="InterPro" id="IPR033124">
    <property type="entry name" value="Ser_caboxypep_his_AS"/>
</dbReference>
<dbReference type="InterPro" id="IPR008947">
    <property type="entry name" value="PLipase_C/P1_nuclease_dom_sf"/>
</dbReference>
<name>A0A9N8ZY81_9GLOM</name>
<evidence type="ECO:0000256" key="2">
    <source>
        <dbReference type="ARBA" id="ARBA00009547"/>
    </source>
</evidence>
<accession>A0A9N8ZY81</accession>
<dbReference type="InterPro" id="IPR003154">
    <property type="entry name" value="S1/P1nuclease"/>
</dbReference>
<evidence type="ECO:0000256" key="11">
    <source>
        <dbReference type="ARBA" id="ARBA00023180"/>
    </source>
</evidence>
<keyword evidence="14" id="KW-1185">Reference proteome</keyword>
<dbReference type="GO" id="GO:0004519">
    <property type="term" value="F:endonuclease activity"/>
    <property type="evidence" value="ECO:0007669"/>
    <property type="project" value="UniProtKB-KW"/>
</dbReference>
<dbReference type="GO" id="GO:0006508">
    <property type="term" value="P:proteolysis"/>
    <property type="evidence" value="ECO:0007669"/>
    <property type="project" value="UniProtKB-KW"/>
</dbReference>
<evidence type="ECO:0000256" key="7">
    <source>
        <dbReference type="ARBA" id="ARBA00022729"/>
    </source>
</evidence>
<dbReference type="CDD" id="cd11010">
    <property type="entry name" value="S1-P1_nuclease"/>
    <property type="match status" value="1"/>
</dbReference>
<keyword evidence="4 12" id="KW-0645">Protease</keyword>
<dbReference type="Proteomes" id="UP000789572">
    <property type="component" value="Unassembled WGS sequence"/>
</dbReference>
<dbReference type="Gene3D" id="1.10.575.10">
    <property type="entry name" value="P1 Nuclease"/>
    <property type="match status" value="1"/>
</dbReference>
<evidence type="ECO:0000256" key="9">
    <source>
        <dbReference type="ARBA" id="ARBA00022801"/>
    </source>
</evidence>
<keyword evidence="5" id="KW-0540">Nuclease</keyword>
<evidence type="ECO:0000256" key="6">
    <source>
        <dbReference type="ARBA" id="ARBA00022723"/>
    </source>
</evidence>
<reference evidence="13" key="1">
    <citation type="submission" date="2021-06" db="EMBL/GenBank/DDBJ databases">
        <authorList>
            <person name="Kallberg Y."/>
            <person name="Tangrot J."/>
            <person name="Rosling A."/>
        </authorList>
    </citation>
    <scope>NUCLEOTIDE SEQUENCE</scope>
    <source>
        <strain evidence="13">IA702</strain>
    </source>
</reference>
<feature type="chain" id="PRO_5040532068" description="Carboxypeptidase" evidence="12">
    <location>
        <begin position="21"/>
        <end position="816"/>
    </location>
</feature>
<evidence type="ECO:0000313" key="13">
    <source>
        <dbReference type="EMBL" id="CAG8510515.1"/>
    </source>
</evidence>
<dbReference type="PROSITE" id="PS00131">
    <property type="entry name" value="CARBOXYPEPT_SER_SER"/>
    <property type="match status" value="1"/>
</dbReference>
<evidence type="ECO:0000256" key="8">
    <source>
        <dbReference type="ARBA" id="ARBA00022759"/>
    </source>
</evidence>
<dbReference type="InterPro" id="IPR029058">
    <property type="entry name" value="AB_hydrolase_fold"/>
</dbReference>
<evidence type="ECO:0000256" key="4">
    <source>
        <dbReference type="ARBA" id="ARBA00022670"/>
    </source>
</evidence>
<dbReference type="SUPFAM" id="SSF48537">
    <property type="entry name" value="Phospholipase C/P1 nuclease"/>
    <property type="match status" value="1"/>
</dbReference>
<keyword evidence="8" id="KW-0255">Endonuclease</keyword>
<dbReference type="Pfam" id="PF00450">
    <property type="entry name" value="Peptidase_S10"/>
    <property type="match status" value="1"/>
</dbReference>
<comment type="similarity">
    <text evidence="1 12">Belongs to the peptidase S10 family.</text>
</comment>
<dbReference type="SUPFAM" id="SSF53474">
    <property type="entry name" value="alpha/beta-Hydrolases"/>
    <property type="match status" value="1"/>
</dbReference>
<dbReference type="PROSITE" id="PS00560">
    <property type="entry name" value="CARBOXYPEPT_SER_HIS"/>
    <property type="match status" value="1"/>
</dbReference>
<dbReference type="AlphaFoldDB" id="A0A9N8ZY81"/>
<dbReference type="GO" id="GO:0004185">
    <property type="term" value="F:serine-type carboxypeptidase activity"/>
    <property type="evidence" value="ECO:0007669"/>
    <property type="project" value="UniProtKB-UniRule"/>
</dbReference>
<keyword evidence="9 12" id="KW-0378">Hydrolase</keyword>
<evidence type="ECO:0000256" key="1">
    <source>
        <dbReference type="ARBA" id="ARBA00009431"/>
    </source>
</evidence>
<keyword evidence="11" id="KW-0325">Glycoprotein</keyword>
<dbReference type="GO" id="GO:0016788">
    <property type="term" value="F:hydrolase activity, acting on ester bonds"/>
    <property type="evidence" value="ECO:0007669"/>
    <property type="project" value="InterPro"/>
</dbReference>
<dbReference type="EC" id="3.4.16.-" evidence="12"/>
<dbReference type="InterPro" id="IPR018202">
    <property type="entry name" value="Ser_caboxypep_ser_AS"/>
</dbReference>
<comment type="caution">
    <text evidence="13">The sequence shown here is derived from an EMBL/GenBank/DDBJ whole genome shotgun (WGS) entry which is preliminary data.</text>
</comment>
<evidence type="ECO:0000256" key="10">
    <source>
        <dbReference type="ARBA" id="ARBA00023157"/>
    </source>
</evidence>
<dbReference type="PRINTS" id="PR00724">
    <property type="entry name" value="CRBOXYPTASEC"/>
</dbReference>
<feature type="signal peptide" evidence="12">
    <location>
        <begin position="1"/>
        <end position="20"/>
    </location>
</feature>
<dbReference type="OrthoDB" id="443318at2759"/>
<evidence type="ECO:0000256" key="12">
    <source>
        <dbReference type="RuleBase" id="RU361156"/>
    </source>
</evidence>
<keyword evidence="3 12" id="KW-0121">Carboxypeptidase</keyword>
<evidence type="ECO:0000256" key="3">
    <source>
        <dbReference type="ARBA" id="ARBA00022645"/>
    </source>
</evidence>
<proteinExistence type="inferred from homology"/>
<protein>
    <recommendedName>
        <fullName evidence="12">Carboxypeptidase</fullName>
        <ecNumber evidence="12">3.4.16.-</ecNumber>
    </recommendedName>
</protein>
<dbReference type="Gene3D" id="3.40.50.1820">
    <property type="entry name" value="alpha/beta hydrolase"/>
    <property type="match status" value="1"/>
</dbReference>
<dbReference type="PANTHER" id="PTHR11802:SF472">
    <property type="entry name" value="SERINE CARBOXYPEPTIDASE CPVL-RELATED"/>
    <property type="match status" value="1"/>
</dbReference>
<organism evidence="13 14">
    <name type="scientific">Paraglomus occultum</name>
    <dbReference type="NCBI Taxonomy" id="144539"/>
    <lineage>
        <taxon>Eukaryota</taxon>
        <taxon>Fungi</taxon>
        <taxon>Fungi incertae sedis</taxon>
        <taxon>Mucoromycota</taxon>
        <taxon>Glomeromycotina</taxon>
        <taxon>Glomeromycetes</taxon>
        <taxon>Paraglomerales</taxon>
        <taxon>Paraglomeraceae</taxon>
        <taxon>Paraglomus</taxon>
    </lineage>
</organism>
<keyword evidence="7 12" id="KW-0732">Signal</keyword>
<dbReference type="GO" id="GO:0006308">
    <property type="term" value="P:DNA catabolic process"/>
    <property type="evidence" value="ECO:0007669"/>
    <property type="project" value="InterPro"/>
</dbReference>
<dbReference type="GO" id="GO:0046872">
    <property type="term" value="F:metal ion binding"/>
    <property type="evidence" value="ECO:0007669"/>
    <property type="project" value="UniProtKB-KW"/>
</dbReference>
<comment type="similarity">
    <text evidence="2">Belongs to the nuclease type I family.</text>
</comment>
<dbReference type="Pfam" id="PF02265">
    <property type="entry name" value="S1-P1_nuclease"/>
    <property type="match status" value="1"/>
</dbReference>
<dbReference type="InterPro" id="IPR001563">
    <property type="entry name" value="Peptidase_S10"/>
</dbReference>
<gene>
    <name evidence="13" type="ORF">POCULU_LOCUS3045</name>
</gene>
<dbReference type="PANTHER" id="PTHR11802">
    <property type="entry name" value="SERINE PROTEASE FAMILY S10 SERINE CARBOXYPEPTIDASE"/>
    <property type="match status" value="1"/>
</dbReference>
<keyword evidence="10" id="KW-1015">Disulfide bond</keyword>